<feature type="transmembrane region" description="Helical" evidence="1">
    <location>
        <begin position="200"/>
        <end position="224"/>
    </location>
</feature>
<dbReference type="Pfam" id="PF06724">
    <property type="entry name" value="DUF1206"/>
    <property type="match status" value="3"/>
</dbReference>
<feature type="domain" description="DUF1206" evidence="2">
    <location>
        <begin position="30"/>
        <end position="96"/>
    </location>
</feature>
<accession>A0ABP6ZXU9</accession>
<dbReference type="InterPro" id="IPR009597">
    <property type="entry name" value="DUF1206"/>
</dbReference>
<dbReference type="RefSeq" id="WP_345578668.1">
    <property type="nucleotide sequence ID" value="NZ_BAABDQ010000060.1"/>
</dbReference>
<gene>
    <name evidence="3" type="ORF">GCM10022419_126730</name>
</gene>
<organism evidence="3 4">
    <name type="scientific">Nonomuraea rosea</name>
    <dbReference type="NCBI Taxonomy" id="638574"/>
    <lineage>
        <taxon>Bacteria</taxon>
        <taxon>Bacillati</taxon>
        <taxon>Actinomycetota</taxon>
        <taxon>Actinomycetes</taxon>
        <taxon>Streptosporangiales</taxon>
        <taxon>Streptosporangiaceae</taxon>
        <taxon>Nonomuraea</taxon>
    </lineage>
</organism>
<evidence type="ECO:0000256" key="1">
    <source>
        <dbReference type="SAM" id="Phobius"/>
    </source>
</evidence>
<comment type="caution">
    <text evidence="3">The sequence shown here is derived from an EMBL/GenBank/DDBJ whole genome shotgun (WGS) entry which is preliminary data.</text>
</comment>
<feature type="transmembrane region" description="Helical" evidence="1">
    <location>
        <begin position="151"/>
        <end position="170"/>
    </location>
</feature>
<feature type="transmembrane region" description="Helical" evidence="1">
    <location>
        <begin position="244"/>
        <end position="264"/>
    </location>
</feature>
<reference evidence="4" key="1">
    <citation type="journal article" date="2019" name="Int. J. Syst. Evol. Microbiol.">
        <title>The Global Catalogue of Microorganisms (GCM) 10K type strain sequencing project: providing services to taxonomists for standard genome sequencing and annotation.</title>
        <authorList>
            <consortium name="The Broad Institute Genomics Platform"/>
            <consortium name="The Broad Institute Genome Sequencing Center for Infectious Disease"/>
            <person name="Wu L."/>
            <person name="Ma J."/>
        </authorList>
    </citation>
    <scope>NUCLEOTIDE SEQUENCE [LARGE SCALE GENOMIC DNA]</scope>
    <source>
        <strain evidence="4">JCM 17326</strain>
    </source>
</reference>
<protein>
    <submittedName>
        <fullName evidence="3">DUF1206 domain-containing protein</fullName>
    </submittedName>
</protein>
<dbReference type="Proteomes" id="UP001500630">
    <property type="component" value="Unassembled WGS sequence"/>
</dbReference>
<proteinExistence type="predicted"/>
<keyword evidence="1" id="KW-0472">Membrane</keyword>
<feature type="transmembrane region" description="Helical" evidence="1">
    <location>
        <begin position="70"/>
        <end position="91"/>
    </location>
</feature>
<name>A0ABP6ZXU9_9ACTN</name>
<evidence type="ECO:0000259" key="2">
    <source>
        <dbReference type="Pfam" id="PF06724"/>
    </source>
</evidence>
<evidence type="ECO:0000313" key="3">
    <source>
        <dbReference type="EMBL" id="GAA3619716.1"/>
    </source>
</evidence>
<keyword evidence="1" id="KW-0812">Transmembrane</keyword>
<dbReference type="EMBL" id="BAABDQ010000060">
    <property type="protein sequence ID" value="GAA3619716.1"/>
    <property type="molecule type" value="Genomic_DNA"/>
</dbReference>
<feature type="domain" description="DUF1206" evidence="2">
    <location>
        <begin position="202"/>
        <end position="270"/>
    </location>
</feature>
<feature type="domain" description="DUF1206" evidence="2">
    <location>
        <begin position="109"/>
        <end position="175"/>
    </location>
</feature>
<feature type="transmembrane region" description="Helical" evidence="1">
    <location>
        <begin position="112"/>
        <end position="131"/>
    </location>
</feature>
<evidence type="ECO:0000313" key="4">
    <source>
        <dbReference type="Proteomes" id="UP001500630"/>
    </source>
</evidence>
<sequence length="272" mass="28414">MNTAESAGREAKSAVRRAARSRTLDVLARVGLACRGVLYALVGVVAVQIAAGDRSEEADKAGAISTLAELPFGAVLLWIMTAGFGALTLWQSSEALSGGGKVIDKVESVGRVAVYVLIIMTLLSILTSGHATSDDEKSQDLTGLLLGLPGGRFIVGALGLGLAVLGAYWVRQGLTKKFRQELDRGRMSPRARTVMDRLGLGGYIARGAIGALAGAFVVQAAITVDPDKAGGIDATLRQFADTPAGPWLLGVVALGLLLFAGYCFGESRWRRT</sequence>
<keyword evidence="1" id="KW-1133">Transmembrane helix</keyword>
<keyword evidence="4" id="KW-1185">Reference proteome</keyword>
<feature type="transmembrane region" description="Helical" evidence="1">
    <location>
        <begin position="26"/>
        <end position="50"/>
    </location>
</feature>